<evidence type="ECO:0000313" key="2">
    <source>
        <dbReference type="EMBL" id="PKA51567.1"/>
    </source>
</evidence>
<name>A0A2I0A7R2_9ASPA</name>
<proteinExistence type="predicted"/>
<dbReference type="EMBL" id="KZ452013">
    <property type="protein sequence ID" value="PKA51567.1"/>
    <property type="molecule type" value="Genomic_DNA"/>
</dbReference>
<gene>
    <name evidence="2" type="ORF">AXF42_Ash002934</name>
</gene>
<accession>A0A2I0A7R2</accession>
<protein>
    <submittedName>
        <fullName evidence="2">Uncharacterized protein</fullName>
    </submittedName>
</protein>
<organism evidence="2 3">
    <name type="scientific">Apostasia shenzhenica</name>
    <dbReference type="NCBI Taxonomy" id="1088818"/>
    <lineage>
        <taxon>Eukaryota</taxon>
        <taxon>Viridiplantae</taxon>
        <taxon>Streptophyta</taxon>
        <taxon>Embryophyta</taxon>
        <taxon>Tracheophyta</taxon>
        <taxon>Spermatophyta</taxon>
        <taxon>Magnoliopsida</taxon>
        <taxon>Liliopsida</taxon>
        <taxon>Asparagales</taxon>
        <taxon>Orchidaceae</taxon>
        <taxon>Apostasioideae</taxon>
        <taxon>Apostasia</taxon>
    </lineage>
</organism>
<keyword evidence="3" id="KW-1185">Reference proteome</keyword>
<dbReference type="AlphaFoldDB" id="A0A2I0A7R2"/>
<sequence>MVIISDVEASPPSPVAIPRTRSSAKGKEKADDPIASLFRNTEAKKFLRLVISAPVLNVRPINTDEIDSFINEIIDHHGWGKWITCKLPSYPSILKHFYANLKVNIEGKLLKTIILGTPFIIIEDDLISFFSFTTHADPSHSLTCLSSLVYLSMLKKI</sequence>
<dbReference type="Proteomes" id="UP000236161">
    <property type="component" value="Unassembled WGS sequence"/>
</dbReference>
<reference evidence="2 3" key="1">
    <citation type="journal article" date="2017" name="Nature">
        <title>The Apostasia genome and the evolution of orchids.</title>
        <authorList>
            <person name="Zhang G.Q."/>
            <person name="Liu K.W."/>
            <person name="Li Z."/>
            <person name="Lohaus R."/>
            <person name="Hsiao Y.Y."/>
            <person name="Niu S.C."/>
            <person name="Wang J.Y."/>
            <person name="Lin Y.C."/>
            <person name="Xu Q."/>
            <person name="Chen L.J."/>
            <person name="Yoshida K."/>
            <person name="Fujiwara S."/>
            <person name="Wang Z.W."/>
            <person name="Zhang Y.Q."/>
            <person name="Mitsuda N."/>
            <person name="Wang M."/>
            <person name="Liu G.H."/>
            <person name="Pecoraro L."/>
            <person name="Huang H.X."/>
            <person name="Xiao X.J."/>
            <person name="Lin M."/>
            <person name="Wu X.Y."/>
            <person name="Wu W.L."/>
            <person name="Chen Y.Y."/>
            <person name="Chang S.B."/>
            <person name="Sakamoto S."/>
            <person name="Ohme-Takagi M."/>
            <person name="Yagi M."/>
            <person name="Zeng S.J."/>
            <person name="Shen C.Y."/>
            <person name="Yeh C.M."/>
            <person name="Luo Y.B."/>
            <person name="Tsai W.C."/>
            <person name="Van de Peer Y."/>
            <person name="Liu Z.J."/>
        </authorList>
    </citation>
    <scope>NUCLEOTIDE SEQUENCE [LARGE SCALE GENOMIC DNA]</scope>
    <source>
        <strain evidence="3">cv. Shenzhen</strain>
        <tissue evidence="2">Stem</tissue>
    </source>
</reference>
<evidence type="ECO:0000256" key="1">
    <source>
        <dbReference type="SAM" id="MobiDB-lite"/>
    </source>
</evidence>
<evidence type="ECO:0000313" key="3">
    <source>
        <dbReference type="Proteomes" id="UP000236161"/>
    </source>
</evidence>
<feature type="region of interest" description="Disordered" evidence="1">
    <location>
        <begin position="1"/>
        <end position="28"/>
    </location>
</feature>